<keyword evidence="2" id="KW-0472">Membrane</keyword>
<feature type="transmembrane region" description="Helical" evidence="2">
    <location>
        <begin position="392"/>
        <end position="419"/>
    </location>
</feature>
<name>A0A077QR25_9BASI</name>
<keyword evidence="2" id="KW-0812">Transmembrane</keyword>
<feature type="transmembrane region" description="Helical" evidence="2">
    <location>
        <begin position="88"/>
        <end position="109"/>
    </location>
</feature>
<keyword evidence="2" id="KW-1133">Transmembrane helix</keyword>
<dbReference type="AlphaFoldDB" id="A0A077QR25"/>
<feature type="transmembrane region" description="Helical" evidence="2">
    <location>
        <begin position="247"/>
        <end position="272"/>
    </location>
</feature>
<feature type="region of interest" description="Disordered" evidence="1">
    <location>
        <begin position="727"/>
        <end position="758"/>
    </location>
</feature>
<accession>A0A077QR25</accession>
<feature type="transmembrane region" description="Helical" evidence="2">
    <location>
        <begin position="359"/>
        <end position="380"/>
    </location>
</feature>
<feature type="transmembrane region" description="Helical" evidence="2">
    <location>
        <begin position="46"/>
        <end position="67"/>
    </location>
</feature>
<evidence type="ECO:0000256" key="2">
    <source>
        <dbReference type="SAM" id="Phobius"/>
    </source>
</evidence>
<feature type="compositionally biased region" description="Low complexity" evidence="1">
    <location>
        <begin position="681"/>
        <end position="694"/>
    </location>
</feature>
<dbReference type="EMBL" id="HG529521">
    <property type="protein sequence ID" value="CDI51905.1"/>
    <property type="molecule type" value="Genomic_DNA"/>
</dbReference>
<reference evidence="3" key="1">
    <citation type="journal article" date="2014" name="Genome Biol. Evol.">
        <title>Gene Loss Rather Than Gene Gain Is Associated with a Host Jump from Monocots to Dicots in the Smut Fungus Melanopsichium pennsylvanicum.</title>
        <authorList>
            <person name="Sharma R."/>
            <person name="Mishra B."/>
            <person name="Runge F."/>
            <person name="Thines M."/>
        </authorList>
    </citation>
    <scope>NUCLEOTIDE SEQUENCE</scope>
    <source>
        <strain evidence="3">4</strain>
    </source>
</reference>
<feature type="transmembrane region" description="Helical" evidence="2">
    <location>
        <begin position="129"/>
        <end position="154"/>
    </location>
</feature>
<feature type="transmembrane region" description="Helical" evidence="2">
    <location>
        <begin position="175"/>
        <end position="198"/>
    </location>
</feature>
<protein>
    <submittedName>
        <fullName evidence="3">Conserved hypothetical Ustilago-specific protein</fullName>
    </submittedName>
</protein>
<feature type="compositionally biased region" description="Polar residues" evidence="1">
    <location>
        <begin position="738"/>
        <end position="758"/>
    </location>
</feature>
<evidence type="ECO:0000256" key="1">
    <source>
        <dbReference type="SAM" id="MobiDB-lite"/>
    </source>
</evidence>
<feature type="region of interest" description="Disordered" evidence="1">
    <location>
        <begin position="674"/>
        <end position="694"/>
    </location>
</feature>
<organism evidence="3">
    <name type="scientific">Melanopsichium pennsylvanicum 4</name>
    <dbReference type="NCBI Taxonomy" id="1398559"/>
    <lineage>
        <taxon>Eukaryota</taxon>
        <taxon>Fungi</taxon>
        <taxon>Dikarya</taxon>
        <taxon>Basidiomycota</taxon>
        <taxon>Ustilaginomycotina</taxon>
        <taxon>Ustilaginomycetes</taxon>
        <taxon>Ustilaginales</taxon>
        <taxon>Ustilaginaceae</taxon>
        <taxon>Melanopsichium</taxon>
    </lineage>
</organism>
<sequence>MLRPFDPSMPFSVLPHPSRNRIADLVNLYNFIDQLYHPHIDASFEVQTWGCLGIVLFYLILASSVILRRLFQRRAWFFKMWTVAGGTFVIPNSVMAFLFCQGLFAIVWVGYCFVTIRHYSRQEFQKWYLLYKVLVFFPLWLGGWWNAFGIVSAFPEALMTTSRNGRFKRLILSPCAFNVACWLTPIVQFVSILIPSLMAAHKYNSSLDDFEAWRKLIETAQEGVISETTFSTLQANGLGLWLDVKKAYWYMAIAFTCWDFWAVVCLIIHVPVGAHTLSRIRAQLEVAKMKSQAVSPVIVMKDVDEAASKVNSQGLGTTASRVFPPMRESSTPTQARSMPSKTIEQRRLQIIQKLYKNLLAHYCGICVAIVCFLASSLLVTKLAYDSMRDNNIGLFSVGGDLSASWTIIVFGGVTLLSIFRRSFDPSLSIDISDDEPAPSAPWPVMVAIRKRAVSCGWRKRYGRRIQRDPSTVAEEAGIAPEFTLSEIRQTSSKKLEAAHSSQSSLVDANCSPFHLEKIESRALAERIVHNEASALSVPLENRAAAEAECPSLAAPSAVFHATPFGKILSDDVPIRTCSNIRPRTASSAMLEETGGEKSEELNAIRRYRSLSRRASSLRKPSASSFLHWRRARSVSSVSTIQTYVALQDTEKFASCPTVSPSSADFARMSRFESDLERGRRASNSSARPSASSTETETRSYLLHIDMDAPCFVSQRALPRSAAILQRAEVASDQEKSQQRPPSSTEPLNDTTAVPLSTP</sequence>
<proteinExistence type="predicted"/>
<evidence type="ECO:0000313" key="3">
    <source>
        <dbReference type="EMBL" id="CDI51905.1"/>
    </source>
</evidence>